<gene>
    <name evidence="1" type="ORF">DPEC_G00065920</name>
</gene>
<dbReference type="EMBL" id="CM055732">
    <property type="protein sequence ID" value="KAJ8012172.1"/>
    <property type="molecule type" value="Genomic_DNA"/>
</dbReference>
<organism evidence="1 2">
    <name type="scientific">Dallia pectoralis</name>
    <name type="common">Alaska blackfish</name>
    <dbReference type="NCBI Taxonomy" id="75939"/>
    <lineage>
        <taxon>Eukaryota</taxon>
        <taxon>Metazoa</taxon>
        <taxon>Chordata</taxon>
        <taxon>Craniata</taxon>
        <taxon>Vertebrata</taxon>
        <taxon>Euteleostomi</taxon>
        <taxon>Actinopterygii</taxon>
        <taxon>Neopterygii</taxon>
        <taxon>Teleostei</taxon>
        <taxon>Protacanthopterygii</taxon>
        <taxon>Esociformes</taxon>
        <taxon>Umbridae</taxon>
        <taxon>Dallia</taxon>
    </lineage>
</organism>
<proteinExistence type="predicted"/>
<keyword evidence="2" id="KW-1185">Reference proteome</keyword>
<name>A0ACC2H8K4_DALPE</name>
<comment type="caution">
    <text evidence="1">The sequence shown here is derived from an EMBL/GenBank/DDBJ whole genome shotgun (WGS) entry which is preliminary data.</text>
</comment>
<accession>A0ACC2H8K4</accession>
<dbReference type="Proteomes" id="UP001157502">
    <property type="component" value="Chromosome 5"/>
</dbReference>
<evidence type="ECO:0000313" key="2">
    <source>
        <dbReference type="Proteomes" id="UP001157502"/>
    </source>
</evidence>
<sequence length="84" mass="9140">MALPLETRLWTNGPTIREILWGGEEEGIRDNGTFVPENIVIRAPGESGHPSSRIEGPLKLSTRCGRHKDLGGADARFTCDGRIG</sequence>
<reference evidence="1" key="1">
    <citation type="submission" date="2021-05" db="EMBL/GenBank/DDBJ databases">
        <authorList>
            <person name="Pan Q."/>
            <person name="Jouanno E."/>
            <person name="Zahm M."/>
            <person name="Klopp C."/>
            <person name="Cabau C."/>
            <person name="Louis A."/>
            <person name="Berthelot C."/>
            <person name="Parey E."/>
            <person name="Roest Crollius H."/>
            <person name="Montfort J."/>
            <person name="Robinson-Rechavi M."/>
            <person name="Bouchez O."/>
            <person name="Lampietro C."/>
            <person name="Lopez Roques C."/>
            <person name="Donnadieu C."/>
            <person name="Postlethwait J."/>
            <person name="Bobe J."/>
            <person name="Dillon D."/>
            <person name="Chandos A."/>
            <person name="von Hippel F."/>
            <person name="Guiguen Y."/>
        </authorList>
    </citation>
    <scope>NUCLEOTIDE SEQUENCE</scope>
    <source>
        <strain evidence="1">YG-Jan2019</strain>
    </source>
</reference>
<evidence type="ECO:0000313" key="1">
    <source>
        <dbReference type="EMBL" id="KAJ8012172.1"/>
    </source>
</evidence>
<protein>
    <submittedName>
        <fullName evidence="1">Uncharacterized protein</fullName>
    </submittedName>
</protein>